<reference evidence="2 3" key="1">
    <citation type="journal article" date="2020" name="Nature">
        <title>Six reference-quality genomes reveal evolution of bat adaptations.</title>
        <authorList>
            <person name="Jebb D."/>
            <person name="Huang Z."/>
            <person name="Pippel M."/>
            <person name="Hughes G.M."/>
            <person name="Lavrichenko K."/>
            <person name="Devanna P."/>
            <person name="Winkler S."/>
            <person name="Jermiin L.S."/>
            <person name="Skirmuntt E.C."/>
            <person name="Katzourakis A."/>
            <person name="Burkitt-Gray L."/>
            <person name="Ray D.A."/>
            <person name="Sullivan K.A.M."/>
            <person name="Roscito J.G."/>
            <person name="Kirilenko B.M."/>
            <person name="Davalos L.M."/>
            <person name="Corthals A.P."/>
            <person name="Power M.L."/>
            <person name="Jones G."/>
            <person name="Ransome R.D."/>
            <person name="Dechmann D.K.N."/>
            <person name="Locatelli A.G."/>
            <person name="Puechmaille S.J."/>
            <person name="Fedrigo O."/>
            <person name="Jarvis E.D."/>
            <person name="Hiller M."/>
            <person name="Vernes S.C."/>
            <person name="Myers E.W."/>
            <person name="Teeling E.C."/>
        </authorList>
    </citation>
    <scope>NUCLEOTIDE SEQUENCE [LARGE SCALE GENOMIC DNA]</scope>
    <source>
        <strain evidence="2">MRouAeg1</strain>
        <tissue evidence="2">Muscle</tissue>
    </source>
</reference>
<sequence length="126" mass="13590">MQLSVSFFPSTLREMHFAVARRSGALIPPCAVVSGTHSRVYTSVDVYRIYAHPPGGWALGLLLLGGFYMCCASVSLRLGAALLGRGGEHPGLPGTARRRPTVLLPVWRELPMVTLVIVNASFSLLK</sequence>
<keyword evidence="1" id="KW-0472">Membrane</keyword>
<comment type="caution">
    <text evidence="2">The sequence shown here is derived from an EMBL/GenBank/DDBJ whole genome shotgun (WGS) entry which is preliminary data.</text>
</comment>
<keyword evidence="1" id="KW-1133">Transmembrane helix</keyword>
<evidence type="ECO:0000256" key="1">
    <source>
        <dbReference type="SAM" id="Phobius"/>
    </source>
</evidence>
<evidence type="ECO:0000313" key="3">
    <source>
        <dbReference type="Proteomes" id="UP000593571"/>
    </source>
</evidence>
<proteinExistence type="predicted"/>
<gene>
    <name evidence="2" type="ORF">HJG63_009253</name>
</gene>
<dbReference type="Proteomes" id="UP000593571">
    <property type="component" value="Unassembled WGS sequence"/>
</dbReference>
<keyword evidence="3" id="KW-1185">Reference proteome</keyword>
<accession>A0A7J8CIZ6</accession>
<organism evidence="2 3">
    <name type="scientific">Rousettus aegyptiacus</name>
    <name type="common">Egyptian fruit bat</name>
    <name type="synonym">Pteropus aegyptiacus</name>
    <dbReference type="NCBI Taxonomy" id="9407"/>
    <lineage>
        <taxon>Eukaryota</taxon>
        <taxon>Metazoa</taxon>
        <taxon>Chordata</taxon>
        <taxon>Craniata</taxon>
        <taxon>Vertebrata</taxon>
        <taxon>Euteleostomi</taxon>
        <taxon>Mammalia</taxon>
        <taxon>Eutheria</taxon>
        <taxon>Laurasiatheria</taxon>
        <taxon>Chiroptera</taxon>
        <taxon>Yinpterochiroptera</taxon>
        <taxon>Pteropodoidea</taxon>
        <taxon>Pteropodidae</taxon>
        <taxon>Rousettinae</taxon>
        <taxon>Rousettus</taxon>
    </lineage>
</organism>
<keyword evidence="1" id="KW-0812">Transmembrane</keyword>
<name>A0A7J8CIZ6_ROUAE</name>
<dbReference type="EMBL" id="JACASE010000014">
    <property type="protein sequence ID" value="KAF6410816.1"/>
    <property type="molecule type" value="Genomic_DNA"/>
</dbReference>
<protein>
    <submittedName>
        <fullName evidence="2">Uncharacterized protein</fullName>
    </submittedName>
</protein>
<feature type="transmembrane region" description="Helical" evidence="1">
    <location>
        <begin position="57"/>
        <end position="76"/>
    </location>
</feature>
<evidence type="ECO:0000313" key="2">
    <source>
        <dbReference type="EMBL" id="KAF6410816.1"/>
    </source>
</evidence>
<dbReference type="AlphaFoldDB" id="A0A7J8CIZ6"/>